<feature type="compositionally biased region" description="Low complexity" evidence="1">
    <location>
        <begin position="49"/>
        <end position="58"/>
    </location>
</feature>
<dbReference type="InterPro" id="IPR057670">
    <property type="entry name" value="SH3_retrovirus"/>
</dbReference>
<proteinExistence type="predicted"/>
<accession>A0AAU9PJI3</accession>
<dbReference type="Proteomes" id="UP001157418">
    <property type="component" value="Unassembled WGS sequence"/>
</dbReference>
<dbReference type="EMBL" id="CAKMRJ010005634">
    <property type="protein sequence ID" value="CAH1450502.1"/>
    <property type="molecule type" value="Genomic_DNA"/>
</dbReference>
<organism evidence="3 4">
    <name type="scientific">Lactuca virosa</name>
    <dbReference type="NCBI Taxonomy" id="75947"/>
    <lineage>
        <taxon>Eukaryota</taxon>
        <taxon>Viridiplantae</taxon>
        <taxon>Streptophyta</taxon>
        <taxon>Embryophyta</taxon>
        <taxon>Tracheophyta</taxon>
        <taxon>Spermatophyta</taxon>
        <taxon>Magnoliopsida</taxon>
        <taxon>eudicotyledons</taxon>
        <taxon>Gunneridae</taxon>
        <taxon>Pentapetalae</taxon>
        <taxon>asterids</taxon>
        <taxon>campanulids</taxon>
        <taxon>Asterales</taxon>
        <taxon>Asteraceae</taxon>
        <taxon>Cichorioideae</taxon>
        <taxon>Cichorieae</taxon>
        <taxon>Lactucinae</taxon>
        <taxon>Lactuca</taxon>
    </lineage>
</organism>
<feature type="domain" description="Retroviral polymerase SH3-like" evidence="2">
    <location>
        <begin position="2"/>
        <end position="47"/>
    </location>
</feature>
<comment type="caution">
    <text evidence="3">The sequence shown here is derived from an EMBL/GenBank/DDBJ whole genome shotgun (WGS) entry which is preliminary data.</text>
</comment>
<dbReference type="PRINTS" id="PR01217">
    <property type="entry name" value="PRICHEXTENSN"/>
</dbReference>
<sequence>MDFRSINCVFLGYSTSHHGHRCYDLLSERLYITRHVRFHEQCFPYHNVPPTTSPTSTSNPYVASYPTPPPTTDDLHTTTSPPPPTTEPPTHTDTNPSSVPSTSLPRPPLLHTYQRRTKPTTTTHTDSKLPDSPPSRPCPSNLRPNPKTTTKFQATTYHTHATIETKPATFKVVHNDPKWRSTMLDECVHETPTFTTIYFLTRQATN</sequence>
<name>A0AAU9PJI3_9ASTR</name>
<feature type="region of interest" description="Disordered" evidence="1">
    <location>
        <begin position="44"/>
        <end position="149"/>
    </location>
</feature>
<evidence type="ECO:0000256" key="1">
    <source>
        <dbReference type="SAM" id="MobiDB-lite"/>
    </source>
</evidence>
<protein>
    <recommendedName>
        <fullName evidence="2">Retroviral polymerase SH3-like domain-containing protein</fullName>
    </recommendedName>
</protein>
<reference evidence="3 4" key="1">
    <citation type="submission" date="2022-01" db="EMBL/GenBank/DDBJ databases">
        <authorList>
            <person name="Xiong W."/>
            <person name="Schranz E."/>
        </authorList>
    </citation>
    <scope>NUCLEOTIDE SEQUENCE [LARGE SCALE GENOMIC DNA]</scope>
</reference>
<dbReference type="AlphaFoldDB" id="A0AAU9PJI3"/>
<keyword evidence="4" id="KW-1185">Reference proteome</keyword>
<evidence type="ECO:0000313" key="4">
    <source>
        <dbReference type="Proteomes" id="UP001157418"/>
    </source>
</evidence>
<dbReference type="Pfam" id="PF25597">
    <property type="entry name" value="SH3_retrovirus"/>
    <property type="match status" value="1"/>
</dbReference>
<evidence type="ECO:0000259" key="2">
    <source>
        <dbReference type="Pfam" id="PF25597"/>
    </source>
</evidence>
<gene>
    <name evidence="3" type="ORF">LVIROSA_LOCUS35927</name>
</gene>
<evidence type="ECO:0000313" key="3">
    <source>
        <dbReference type="EMBL" id="CAH1450502.1"/>
    </source>
</evidence>